<dbReference type="PROSITE" id="PS51774">
    <property type="entry name" value="NAB"/>
    <property type="match status" value="1"/>
</dbReference>
<feature type="coiled-coil region" evidence="3">
    <location>
        <begin position="599"/>
        <end position="675"/>
    </location>
</feature>
<dbReference type="Gene3D" id="1.10.287.1490">
    <property type="match status" value="1"/>
</dbReference>
<organism evidence="6 7">
    <name type="scientific">Cucumis melo var. makuwa</name>
    <name type="common">Oriental melon</name>
    <dbReference type="NCBI Taxonomy" id="1194695"/>
    <lineage>
        <taxon>Eukaryota</taxon>
        <taxon>Viridiplantae</taxon>
        <taxon>Streptophyta</taxon>
        <taxon>Embryophyta</taxon>
        <taxon>Tracheophyta</taxon>
        <taxon>Spermatophyta</taxon>
        <taxon>Magnoliopsida</taxon>
        <taxon>eudicotyledons</taxon>
        <taxon>Gunneridae</taxon>
        <taxon>Pentapetalae</taxon>
        <taxon>rosids</taxon>
        <taxon>fabids</taxon>
        <taxon>Cucurbitales</taxon>
        <taxon>Cucurbitaceae</taxon>
        <taxon>Benincaseae</taxon>
        <taxon>Cucumis</taxon>
    </lineage>
</organism>
<evidence type="ECO:0000256" key="1">
    <source>
        <dbReference type="ARBA" id="ARBA00023054"/>
    </source>
</evidence>
<evidence type="ECO:0000256" key="3">
    <source>
        <dbReference type="SAM" id="Coils"/>
    </source>
</evidence>
<feature type="coiled-coil region" evidence="3">
    <location>
        <begin position="1072"/>
        <end position="1155"/>
    </location>
</feature>
<evidence type="ECO:0000313" key="7">
    <source>
        <dbReference type="Proteomes" id="UP000321393"/>
    </source>
</evidence>
<feature type="coiled-coil region" evidence="3">
    <location>
        <begin position="1346"/>
        <end position="1373"/>
    </location>
</feature>
<feature type="coiled-coil region" evidence="3">
    <location>
        <begin position="1423"/>
        <end position="1457"/>
    </location>
</feature>
<evidence type="ECO:0000256" key="2">
    <source>
        <dbReference type="ARBA" id="ARBA00038006"/>
    </source>
</evidence>
<feature type="region of interest" description="Disordered" evidence="4">
    <location>
        <begin position="183"/>
        <end position="212"/>
    </location>
</feature>
<dbReference type="GO" id="GO:0005886">
    <property type="term" value="C:plasma membrane"/>
    <property type="evidence" value="ECO:0007669"/>
    <property type="project" value="TreeGrafter"/>
</dbReference>
<feature type="coiled-coil region" evidence="3">
    <location>
        <begin position="529"/>
        <end position="570"/>
    </location>
</feature>
<comment type="caution">
    <text evidence="6">The sequence shown here is derived from an EMBL/GenBank/DDBJ whole genome shotgun (WGS) entry which is preliminary data.</text>
</comment>
<comment type="similarity">
    <text evidence="2">Belongs to the NET family.</text>
</comment>
<evidence type="ECO:0000259" key="5">
    <source>
        <dbReference type="PROSITE" id="PS51774"/>
    </source>
</evidence>
<reference evidence="6 7" key="1">
    <citation type="submission" date="2019-08" db="EMBL/GenBank/DDBJ databases">
        <title>Draft genome sequences of two oriental melons (Cucumis melo L. var makuwa).</title>
        <authorList>
            <person name="Kwon S.-Y."/>
        </authorList>
    </citation>
    <scope>NUCLEOTIDE SEQUENCE [LARGE SCALE GENOMIC DNA]</scope>
    <source>
        <strain evidence="7">cv. SW 3</strain>
        <tissue evidence="6">Leaf</tissue>
    </source>
</reference>
<feature type="compositionally biased region" description="Basic and acidic residues" evidence="4">
    <location>
        <begin position="1"/>
        <end position="11"/>
    </location>
</feature>
<dbReference type="InterPro" id="IPR011684">
    <property type="entry name" value="NAB"/>
</dbReference>
<dbReference type="Proteomes" id="UP000321393">
    <property type="component" value="Unassembled WGS sequence"/>
</dbReference>
<dbReference type="InterPro" id="IPR051861">
    <property type="entry name" value="NET_actin-binding_domain"/>
</dbReference>
<feature type="coiled-coil region" evidence="3">
    <location>
        <begin position="270"/>
        <end position="500"/>
    </location>
</feature>
<feature type="coiled-coil region" evidence="3">
    <location>
        <begin position="704"/>
        <end position="1004"/>
    </location>
</feature>
<name>A0A5A7U275_CUCMM</name>
<feature type="compositionally biased region" description="Basic residues" evidence="4">
    <location>
        <begin position="1842"/>
        <end position="1852"/>
    </location>
</feature>
<feature type="domain" description="NAB" evidence="5">
    <location>
        <begin position="75"/>
        <end position="134"/>
    </location>
</feature>
<sequence length="1865" mass="214428">MENSWETRNEFQPETETETEKAKKWGEEADCSLYFSDFLHDPSLAQLAFGVGAISVDGGGLFHKHDCDAPIRGEENMDAKVKAMIKLIEEDADSFARRAEMYYKKRPELMKLVEEFYRAYRALAERYDHATVELRHAHKAMAQAFDNQMPPFMFSDESSVSEAESHSPEIHLPNHALHVKDDLHKESGSSSSTNQHPLRMKGDGAGESNSRVSKGGLKQLNEMFASRKNVPETLEVSEGSIGTQSVFHDGDFDPSQSSRQINDHDSQVLCESVSESDEKLDAELQNLRKRLNQMEAEKEAFFLKYQNSLEKLSSLEKELSSAQKDAGGLDERASKAEIEIKILKEALLDLKAEKNSGLLQYNQCLQKISSLEKLLAVAQQDAEGHNERAAKAEIEAQNLEQQLSRLASEKEVCLLQYEQCLKKISALENKISLSEDYARMLDEQMSSSEAEVKALKRSLDELNEEKEIASRNYEQCLEKIAKMETEISYAQDDAKRLKGELVMANAKLETTEEWCAHLEKSNHSLQFEADKLVQKIAMKDQELAEKQDELKKLHNLMNEEQSRFVQVENTLHTLQKLHCQSQEEQRALTLELKNGLMMLKDLDICKHGMEEELQRVKDENKMLNELHFSSNTSMKNLEDQLSGLKDIKEKLEGVVSQKEKQSNSLEKEIYHLREEIKGLSGRYQGIMRQLEAVGLDPHSLESSVKEFQEENGKLREACERDRNKIEALYEKLSYMDELAKENSNLKVSLAELNAELEKIREKVKESQELSQFTQGEKTALVAEKSSLLSQLQNVTENMMKLLEKNTSLEESLSSANKELEGLRAKTKGLEEFCQLLKDERSNLLNERGALVAQLENIELRLGNLEKRFTNLEEKYADLENDKDSALHQVEELRFSLLVEEQEHTSYKQSTEARLAGLENNVHKLQEESRVSKEEIEELLDKAVNAQVEIYILQKFVEDLEEKNLSLLIECEQYEEASKLSDKLIAELEGENLEQQVEVEFMYNEIDKLRAGIRKVLMALQMDQDCGQGNVKEERILIVDILTRIEDLKASMFKNKDKKQQLLVQNSVLLTLLKQLSLESEELLSEKENIVQELKIMKGQLAMHENDKHELLKTKNQLMRQVSQWEQHELLLKAEIETLNEKLINLQGACLMLEKENFNIAEEKKTLLKKFLDLEDDKNIIQQEQHNLIIQEVIAFNILSSIFESFKTEKFLEIEKLVKDICHLQVVNSDSREEFGKLAEKFQLKEAENLHLNGSVVKLSKELHEAEDLNNELNYQILLGNDFLRLKALELSETEAELKNSQNFNMKLSGTVEELKMEGKESMKIRHSLQSENFQLSEKCLSQENDIQCLCEVNKNLKSEVDLLNEEVGKCKSREECLSLELQEKRDEFELWEAEATTFYFDLQISSIREVLYEHKVHELAQACEKAGDENTAKTMEIEQLRERVSFLETEIREMESQLSAYKPAIASLREDVESLKHIVLPQTRDTCRGFIGEEGEETTIHVDHRICNGHKEEILDLQKIGAMIKAVEKAVIKEKEKLNKEATDKHVKDFKSEGTSCQKMTMKEKKDLVDGITSNLKARKKKPDNGILMKDIPLDHVSDNSFQRRSKRESSETNDQMLKLWETDEQDRDQNLIDSSPPQSPPDPQIEYPHLEIVEHKSPDFSSELKAEKELSIDRLELSPSIRERIRRGRKGKILERLDSDVVQLTGLLTSIQDLKKRIEVNTLEMARNNEYDTVEKHIKEVEEAIYQQVNMNGQLKQNLERSPSSFERRPSVELEATGNIPLSKLTEQAQRGTEKIGKLQFEVQNIQRVVLKLEAEKKRKGKNRFSKSKPGVILRDFINRSGKRSERRKKPCSCGCTRPSTHGD</sequence>
<dbReference type="Pfam" id="PF07765">
    <property type="entry name" value="KIP1"/>
    <property type="match status" value="1"/>
</dbReference>
<dbReference type="OrthoDB" id="10255522at2759"/>
<keyword evidence="1 3" id="KW-0175">Coiled coil</keyword>
<dbReference type="EMBL" id="SSTE01012362">
    <property type="protein sequence ID" value="KAA0049338.1"/>
    <property type="molecule type" value="Genomic_DNA"/>
</dbReference>
<feature type="region of interest" description="Disordered" evidence="4">
    <location>
        <begin position="1820"/>
        <end position="1865"/>
    </location>
</feature>
<dbReference type="STRING" id="1194695.A0A5A7U275"/>
<protein>
    <submittedName>
        <fullName evidence="6">Protein NETWORKED 1A</fullName>
    </submittedName>
</protein>
<evidence type="ECO:0000256" key="4">
    <source>
        <dbReference type="SAM" id="MobiDB-lite"/>
    </source>
</evidence>
<accession>A0A5A7U275</accession>
<dbReference type="GO" id="GO:0051015">
    <property type="term" value="F:actin filament binding"/>
    <property type="evidence" value="ECO:0007669"/>
    <property type="project" value="TreeGrafter"/>
</dbReference>
<dbReference type="SUPFAM" id="SSF57997">
    <property type="entry name" value="Tropomyosin"/>
    <property type="match status" value="1"/>
</dbReference>
<proteinExistence type="inferred from homology"/>
<evidence type="ECO:0000313" key="6">
    <source>
        <dbReference type="EMBL" id="KAA0049338.1"/>
    </source>
</evidence>
<gene>
    <name evidence="6" type="ORF">E6C27_scaffold171G005800</name>
</gene>
<dbReference type="PANTHER" id="PTHR32258:SF6">
    <property type="entry name" value="PROTEIN NETWORKED 1A"/>
    <property type="match status" value="1"/>
</dbReference>
<feature type="region of interest" description="Disordered" evidence="4">
    <location>
        <begin position="1"/>
        <end position="23"/>
    </location>
</feature>
<dbReference type="PANTHER" id="PTHR32258">
    <property type="entry name" value="PROTEIN NETWORKED 4A"/>
    <property type="match status" value="1"/>
</dbReference>